<dbReference type="AlphaFoldDB" id="A0A7T8GYD2"/>
<organism evidence="1 2">
    <name type="scientific">Caligus rogercresseyi</name>
    <name type="common">Sea louse</name>
    <dbReference type="NCBI Taxonomy" id="217165"/>
    <lineage>
        <taxon>Eukaryota</taxon>
        <taxon>Metazoa</taxon>
        <taxon>Ecdysozoa</taxon>
        <taxon>Arthropoda</taxon>
        <taxon>Crustacea</taxon>
        <taxon>Multicrustacea</taxon>
        <taxon>Hexanauplia</taxon>
        <taxon>Copepoda</taxon>
        <taxon>Siphonostomatoida</taxon>
        <taxon>Caligidae</taxon>
        <taxon>Caligus</taxon>
    </lineage>
</organism>
<dbReference type="EMBL" id="CP045898">
    <property type="protein sequence ID" value="QQP40124.1"/>
    <property type="molecule type" value="Genomic_DNA"/>
</dbReference>
<gene>
    <name evidence="1" type="ORF">FKW44_014064</name>
</gene>
<protein>
    <submittedName>
        <fullName evidence="1">Uncharacterized protein</fullName>
    </submittedName>
</protein>
<sequence>MGELRKSPNDPKVLWRLANEAIGKSNVLPPGFARGEWNIYDGQWRDCDLP</sequence>
<keyword evidence="2" id="KW-1185">Reference proteome</keyword>
<reference evidence="2" key="1">
    <citation type="submission" date="2021-01" db="EMBL/GenBank/DDBJ databases">
        <title>Caligus Genome Assembly.</title>
        <authorList>
            <person name="Gallardo-Escarate C."/>
        </authorList>
    </citation>
    <scope>NUCLEOTIDE SEQUENCE [LARGE SCALE GENOMIC DNA]</scope>
</reference>
<accession>A0A7T8GYD2</accession>
<proteinExistence type="predicted"/>
<dbReference type="Proteomes" id="UP000595437">
    <property type="component" value="Chromosome 9"/>
</dbReference>
<evidence type="ECO:0000313" key="1">
    <source>
        <dbReference type="EMBL" id="QQP40124.1"/>
    </source>
</evidence>
<evidence type="ECO:0000313" key="2">
    <source>
        <dbReference type="Proteomes" id="UP000595437"/>
    </source>
</evidence>
<name>A0A7T8GYD2_CALRO</name>